<feature type="region of interest" description="Disordered" evidence="1">
    <location>
        <begin position="1"/>
        <end position="148"/>
    </location>
</feature>
<feature type="transmembrane region" description="Helical" evidence="2">
    <location>
        <begin position="161"/>
        <end position="181"/>
    </location>
</feature>
<dbReference type="AlphaFoldDB" id="A0A8J3ZHP1"/>
<feature type="compositionally biased region" description="Basic and acidic residues" evidence="1">
    <location>
        <begin position="53"/>
        <end position="63"/>
    </location>
</feature>
<sequence>MTRVEPGNNRAGRAARGDRAVDRVGDRISERIVDRAVDRGRSTGYSHRGTGRSIDDVRGRGREALAATRGATALQLSPAVEPTRRRRPGRPPEPPVRDVAPEPEQDELVHEVEVESSLPDRFAQGSQRAGGRARRSAPAEGNGGRAGISVVPPLPVSTPRAPFVALVLSVVVVGVLGILVINTKINEGAFQLHELKAQQGNLDQHEQRLEREIAEKESPGNLAAAARQLGLVRAESPAFLRLPDGRQLGVPKPATGPASVAGQPTG</sequence>
<protein>
    <recommendedName>
        <fullName evidence="5">Cell division protein FtsL</fullName>
    </recommendedName>
</protein>
<dbReference type="EMBL" id="BOPG01000067">
    <property type="protein sequence ID" value="GIJ61598.1"/>
    <property type="molecule type" value="Genomic_DNA"/>
</dbReference>
<keyword evidence="4" id="KW-1185">Reference proteome</keyword>
<reference evidence="3" key="1">
    <citation type="submission" date="2021-01" db="EMBL/GenBank/DDBJ databases">
        <title>Whole genome shotgun sequence of Virgisporangium aurantiacum NBRC 16421.</title>
        <authorList>
            <person name="Komaki H."/>
            <person name="Tamura T."/>
        </authorList>
    </citation>
    <scope>NUCLEOTIDE SEQUENCE</scope>
    <source>
        <strain evidence="3">NBRC 16421</strain>
    </source>
</reference>
<feature type="region of interest" description="Disordered" evidence="1">
    <location>
        <begin position="243"/>
        <end position="266"/>
    </location>
</feature>
<name>A0A8J3ZHP1_9ACTN</name>
<organism evidence="3 4">
    <name type="scientific">Virgisporangium aurantiacum</name>
    <dbReference type="NCBI Taxonomy" id="175570"/>
    <lineage>
        <taxon>Bacteria</taxon>
        <taxon>Bacillati</taxon>
        <taxon>Actinomycetota</taxon>
        <taxon>Actinomycetes</taxon>
        <taxon>Micromonosporales</taxon>
        <taxon>Micromonosporaceae</taxon>
        <taxon>Virgisporangium</taxon>
    </lineage>
</organism>
<keyword evidence="2" id="KW-0812">Transmembrane</keyword>
<evidence type="ECO:0000256" key="1">
    <source>
        <dbReference type="SAM" id="MobiDB-lite"/>
    </source>
</evidence>
<dbReference type="Proteomes" id="UP000612585">
    <property type="component" value="Unassembled WGS sequence"/>
</dbReference>
<gene>
    <name evidence="3" type="ORF">Vau01_091140</name>
</gene>
<feature type="compositionally biased region" description="Basic and acidic residues" evidence="1">
    <location>
        <begin position="15"/>
        <end position="41"/>
    </location>
</feature>
<accession>A0A8J3ZHP1</accession>
<evidence type="ECO:0000256" key="2">
    <source>
        <dbReference type="SAM" id="Phobius"/>
    </source>
</evidence>
<keyword evidence="2" id="KW-0472">Membrane</keyword>
<evidence type="ECO:0000313" key="3">
    <source>
        <dbReference type="EMBL" id="GIJ61598.1"/>
    </source>
</evidence>
<evidence type="ECO:0008006" key="5">
    <source>
        <dbReference type="Google" id="ProtNLM"/>
    </source>
</evidence>
<proteinExistence type="predicted"/>
<evidence type="ECO:0000313" key="4">
    <source>
        <dbReference type="Proteomes" id="UP000612585"/>
    </source>
</evidence>
<dbReference type="RefSeq" id="WP_204006608.1">
    <property type="nucleotide sequence ID" value="NZ_BOPG01000067.1"/>
</dbReference>
<keyword evidence="2" id="KW-1133">Transmembrane helix</keyword>
<comment type="caution">
    <text evidence="3">The sequence shown here is derived from an EMBL/GenBank/DDBJ whole genome shotgun (WGS) entry which is preliminary data.</text>
</comment>